<sequence>MFLLKKTIYLIIALSLSGSIVKITGGLFHSSKALFVDALTCIANIIALIFTTYYYRLSKLPPDIDHPKGHHRYGLGGSIVTLTIYGYVAGVVSVDLIYTREYVVDFNAVYFAISGFILYALSIYLSLRVSRHYRAYGFFTVVELYESSVTIVAVLLGALYYYLIDYVGAIGLTIYLIIGIIRICRETIHTVASEEVYID</sequence>
<name>A0A7C4D6Y5_STAMA</name>
<evidence type="ECO:0000256" key="4">
    <source>
        <dbReference type="ARBA" id="ARBA00023136"/>
    </source>
</evidence>
<evidence type="ECO:0000256" key="2">
    <source>
        <dbReference type="ARBA" id="ARBA00022692"/>
    </source>
</evidence>
<reference evidence="7" key="1">
    <citation type="journal article" date="2020" name="mSystems">
        <title>Genome- and Community-Level Interaction Insights into Carbon Utilization and Element Cycling Functions of Hydrothermarchaeota in Hydrothermal Sediment.</title>
        <authorList>
            <person name="Zhou Z."/>
            <person name="Liu Y."/>
            <person name="Xu W."/>
            <person name="Pan J."/>
            <person name="Luo Z.H."/>
            <person name="Li M."/>
        </authorList>
    </citation>
    <scope>NUCLEOTIDE SEQUENCE [LARGE SCALE GENOMIC DNA]</scope>
    <source>
        <strain evidence="7">SpSt-642</strain>
    </source>
</reference>
<keyword evidence="3 5" id="KW-1133">Transmembrane helix</keyword>
<keyword evidence="2 5" id="KW-0812">Transmembrane</keyword>
<feature type="transmembrane region" description="Helical" evidence="5">
    <location>
        <begin position="139"/>
        <end position="160"/>
    </location>
</feature>
<gene>
    <name evidence="7" type="ORF">ENU14_02865</name>
</gene>
<feature type="transmembrane region" description="Helical" evidence="5">
    <location>
        <begin position="166"/>
        <end position="184"/>
    </location>
</feature>
<dbReference type="Pfam" id="PF01545">
    <property type="entry name" value="Cation_efflux"/>
    <property type="match status" value="1"/>
</dbReference>
<organism evidence="7">
    <name type="scientific">Staphylothermus marinus</name>
    <dbReference type="NCBI Taxonomy" id="2280"/>
    <lineage>
        <taxon>Archaea</taxon>
        <taxon>Thermoproteota</taxon>
        <taxon>Thermoprotei</taxon>
        <taxon>Desulfurococcales</taxon>
        <taxon>Desulfurococcaceae</taxon>
        <taxon>Staphylothermus</taxon>
    </lineage>
</organism>
<comment type="subcellular location">
    <subcellularLocation>
        <location evidence="1">Membrane</location>
        <topology evidence="1">Multi-pass membrane protein</topology>
    </subcellularLocation>
</comment>
<feature type="transmembrane region" description="Helical" evidence="5">
    <location>
        <begin position="34"/>
        <end position="55"/>
    </location>
</feature>
<feature type="transmembrane region" description="Helical" evidence="5">
    <location>
        <begin position="75"/>
        <end position="97"/>
    </location>
</feature>
<evidence type="ECO:0000256" key="3">
    <source>
        <dbReference type="ARBA" id="ARBA00022989"/>
    </source>
</evidence>
<protein>
    <submittedName>
        <fullName evidence="7">Cation transporter</fullName>
    </submittedName>
</protein>
<dbReference type="EMBL" id="DTBJ01000020">
    <property type="protein sequence ID" value="HGM58515.1"/>
    <property type="molecule type" value="Genomic_DNA"/>
</dbReference>
<evidence type="ECO:0000313" key="7">
    <source>
        <dbReference type="EMBL" id="HGM58515.1"/>
    </source>
</evidence>
<dbReference type="SUPFAM" id="SSF161111">
    <property type="entry name" value="Cation efflux protein transmembrane domain-like"/>
    <property type="match status" value="1"/>
</dbReference>
<dbReference type="AlphaFoldDB" id="A0A7C4D6Y5"/>
<comment type="caution">
    <text evidence="7">The sequence shown here is derived from an EMBL/GenBank/DDBJ whole genome shotgun (WGS) entry which is preliminary data.</text>
</comment>
<dbReference type="InterPro" id="IPR027469">
    <property type="entry name" value="Cation_efflux_TMD_sf"/>
</dbReference>
<feature type="transmembrane region" description="Helical" evidence="5">
    <location>
        <begin position="7"/>
        <end position="28"/>
    </location>
</feature>
<feature type="transmembrane region" description="Helical" evidence="5">
    <location>
        <begin position="109"/>
        <end position="127"/>
    </location>
</feature>
<evidence type="ECO:0000259" key="6">
    <source>
        <dbReference type="Pfam" id="PF01545"/>
    </source>
</evidence>
<dbReference type="InterPro" id="IPR058533">
    <property type="entry name" value="Cation_efflux_TM"/>
</dbReference>
<accession>A0A7C4D6Y5</accession>
<dbReference type="GO" id="GO:0016020">
    <property type="term" value="C:membrane"/>
    <property type="evidence" value="ECO:0007669"/>
    <property type="project" value="UniProtKB-SubCell"/>
</dbReference>
<dbReference type="GO" id="GO:0008324">
    <property type="term" value="F:monoatomic cation transmembrane transporter activity"/>
    <property type="evidence" value="ECO:0007669"/>
    <property type="project" value="InterPro"/>
</dbReference>
<dbReference type="Gene3D" id="1.20.1510.10">
    <property type="entry name" value="Cation efflux protein transmembrane domain"/>
    <property type="match status" value="1"/>
</dbReference>
<proteinExistence type="predicted"/>
<evidence type="ECO:0000256" key="5">
    <source>
        <dbReference type="SAM" id="Phobius"/>
    </source>
</evidence>
<evidence type="ECO:0000256" key="1">
    <source>
        <dbReference type="ARBA" id="ARBA00004141"/>
    </source>
</evidence>
<keyword evidence="4 5" id="KW-0472">Membrane</keyword>
<feature type="domain" description="Cation efflux protein transmembrane" evidence="6">
    <location>
        <begin position="9"/>
        <end position="188"/>
    </location>
</feature>